<organism evidence="6 7">
    <name type="scientific">Gilvimarinus japonicus</name>
    <dbReference type="NCBI Taxonomy" id="1796469"/>
    <lineage>
        <taxon>Bacteria</taxon>
        <taxon>Pseudomonadati</taxon>
        <taxon>Pseudomonadota</taxon>
        <taxon>Gammaproteobacteria</taxon>
        <taxon>Cellvibrionales</taxon>
        <taxon>Cellvibrionaceae</taxon>
        <taxon>Gilvimarinus</taxon>
    </lineage>
</organism>
<reference evidence="7" key="1">
    <citation type="journal article" date="2019" name="Int. J. Syst. Evol. Microbiol.">
        <title>The Global Catalogue of Microorganisms (GCM) 10K type strain sequencing project: providing services to taxonomists for standard genome sequencing and annotation.</title>
        <authorList>
            <consortium name="The Broad Institute Genomics Platform"/>
            <consortium name="The Broad Institute Genome Sequencing Center for Infectious Disease"/>
            <person name="Wu L."/>
            <person name="Ma J."/>
        </authorList>
    </citation>
    <scope>NUCLEOTIDE SEQUENCE [LARGE SCALE GENOMIC DNA]</scope>
    <source>
        <strain evidence="7">KCTC 52141</strain>
    </source>
</reference>
<evidence type="ECO:0000256" key="1">
    <source>
        <dbReference type="ARBA" id="ARBA00010164"/>
    </source>
</evidence>
<dbReference type="InterPro" id="IPR012893">
    <property type="entry name" value="HipA-like_C"/>
</dbReference>
<evidence type="ECO:0000256" key="3">
    <source>
        <dbReference type="ARBA" id="ARBA00022777"/>
    </source>
</evidence>
<evidence type="ECO:0000313" key="6">
    <source>
        <dbReference type="EMBL" id="MFC3156550.1"/>
    </source>
</evidence>
<dbReference type="PANTHER" id="PTHR37419">
    <property type="entry name" value="SERINE/THREONINE-PROTEIN KINASE TOXIN HIPA"/>
    <property type="match status" value="1"/>
</dbReference>
<evidence type="ECO:0000259" key="4">
    <source>
        <dbReference type="Pfam" id="PF07804"/>
    </source>
</evidence>
<sequence>MVANACKVQFMGVDVGTLAYTDDSPYATFEYERSWLAEGFSIAPLYMPLTAAVYQFPALSPNTFRGLPAAFADSLPDDFGNALINSWLARQGLDKSQFSAIDRLLYTGTRGMGALEYQTAINPFNNQANNLQLSELVTLAQQVLNARNDLDVTAYNSGAMTHLLQVGTSAGGARPKAVIAINRARTHIVSGQVDAPDGFEHYLLKFDGVAEHHADRETFGDPKGYGLMEYAYYQMARNCGIDMAPSEILTENGRSHFMTKRFDRENNQKYHMLTLCAMAHADYKQPGYFSYEELLTVARQLNLTIPEQKQIYRRMVFNVIARNHDDHTKNTAFFVDDDFNWRLAPGYDIAYSYKPGSPWVNSHQMSINGKRDHFTRHDLLQVATLITRFSEQQANAVIDEVINSVKRWPELAEEVGVFTSLRDEVSLNLRHSNLPR</sequence>
<keyword evidence="3" id="KW-0418">Kinase</keyword>
<dbReference type="InterPro" id="IPR017508">
    <property type="entry name" value="HipA_N1"/>
</dbReference>
<comment type="caution">
    <text evidence="6">The sequence shown here is derived from an EMBL/GenBank/DDBJ whole genome shotgun (WGS) entry which is preliminary data.</text>
</comment>
<dbReference type="Pfam" id="PF13657">
    <property type="entry name" value="Couple_hipA"/>
    <property type="match status" value="1"/>
</dbReference>
<keyword evidence="2" id="KW-0808">Transferase</keyword>
<dbReference type="PANTHER" id="PTHR37419:SF8">
    <property type="entry name" value="TOXIN YJJJ"/>
    <property type="match status" value="1"/>
</dbReference>
<dbReference type="InterPro" id="IPR052028">
    <property type="entry name" value="HipA_Ser/Thr_kinase"/>
</dbReference>
<feature type="domain" description="HipA N-terminal subdomain 1" evidence="5">
    <location>
        <begin position="8"/>
        <end position="117"/>
    </location>
</feature>
<dbReference type="EMBL" id="JBHRTL010000031">
    <property type="protein sequence ID" value="MFC3156550.1"/>
    <property type="molecule type" value="Genomic_DNA"/>
</dbReference>
<dbReference type="Pfam" id="PF07804">
    <property type="entry name" value="HipA_C"/>
    <property type="match status" value="1"/>
</dbReference>
<dbReference type="RefSeq" id="WP_382417821.1">
    <property type="nucleotide sequence ID" value="NZ_AP031500.1"/>
</dbReference>
<protein>
    <submittedName>
        <fullName evidence="6">Type II toxin-antitoxin system HipA family toxin</fullName>
    </submittedName>
</protein>
<comment type="similarity">
    <text evidence="1">Belongs to the HipA Ser/Thr kinase family.</text>
</comment>
<evidence type="ECO:0000313" key="7">
    <source>
        <dbReference type="Proteomes" id="UP001595548"/>
    </source>
</evidence>
<feature type="domain" description="HipA-like C-terminal" evidence="4">
    <location>
        <begin position="168"/>
        <end position="406"/>
    </location>
</feature>
<dbReference type="Gene3D" id="1.10.1070.20">
    <property type="match status" value="1"/>
</dbReference>
<accession>A0ABV7HVI3</accession>
<keyword evidence="7" id="KW-1185">Reference proteome</keyword>
<name>A0ABV7HVI3_9GAMM</name>
<proteinExistence type="inferred from homology"/>
<dbReference type="Proteomes" id="UP001595548">
    <property type="component" value="Unassembled WGS sequence"/>
</dbReference>
<evidence type="ECO:0000256" key="2">
    <source>
        <dbReference type="ARBA" id="ARBA00022679"/>
    </source>
</evidence>
<evidence type="ECO:0000259" key="5">
    <source>
        <dbReference type="Pfam" id="PF13657"/>
    </source>
</evidence>
<gene>
    <name evidence="6" type="ORF">ACFOEB_15160</name>
</gene>